<dbReference type="EMBL" id="CM001555">
    <property type="protein sequence ID" value="EJG06204.1"/>
    <property type="molecule type" value="Genomic_DNA"/>
</dbReference>
<keyword evidence="4 7" id="KW-0812">Transmembrane</keyword>
<dbReference type="AlphaFoldDB" id="J0S6P4"/>
<dbReference type="InterPro" id="IPR023408">
    <property type="entry name" value="MscS_beta-dom_sf"/>
</dbReference>
<dbReference type="Gene3D" id="3.30.70.100">
    <property type="match status" value="1"/>
</dbReference>
<dbReference type="InterPro" id="IPR010920">
    <property type="entry name" value="LSM_dom_sf"/>
</dbReference>
<gene>
    <name evidence="11" type="ORF">Metli_0231</name>
</gene>
<evidence type="ECO:0000256" key="2">
    <source>
        <dbReference type="ARBA" id="ARBA00008017"/>
    </source>
</evidence>
<dbReference type="OrthoDB" id="31543at2157"/>
<dbReference type="SUPFAM" id="SSF82861">
    <property type="entry name" value="Mechanosensitive channel protein MscS (YggB), transmembrane region"/>
    <property type="match status" value="1"/>
</dbReference>
<evidence type="ECO:0000313" key="11">
    <source>
        <dbReference type="EMBL" id="EJG06204.1"/>
    </source>
</evidence>
<dbReference type="Gene3D" id="1.10.287.1260">
    <property type="match status" value="1"/>
</dbReference>
<dbReference type="InterPro" id="IPR049278">
    <property type="entry name" value="MS_channel_C"/>
</dbReference>
<feature type="domain" description="Mechanosensitive ion channel MscS" evidence="8">
    <location>
        <begin position="105"/>
        <end position="170"/>
    </location>
</feature>
<dbReference type="InterPro" id="IPR049142">
    <property type="entry name" value="MS_channel_1st"/>
</dbReference>
<dbReference type="STRING" id="28892.Metli_0231"/>
<feature type="transmembrane region" description="Helical" evidence="7">
    <location>
        <begin position="20"/>
        <end position="43"/>
    </location>
</feature>
<protein>
    <submittedName>
        <fullName evidence="11">MscS Mechanosensitive ion channel</fullName>
    </submittedName>
</protein>
<dbReference type="InterPro" id="IPR006685">
    <property type="entry name" value="MscS_channel_2nd"/>
</dbReference>
<dbReference type="SUPFAM" id="SSF50182">
    <property type="entry name" value="Sm-like ribonucleoproteins"/>
    <property type="match status" value="1"/>
</dbReference>
<dbReference type="Gene3D" id="2.30.30.60">
    <property type="match status" value="1"/>
</dbReference>
<dbReference type="InterPro" id="IPR011066">
    <property type="entry name" value="MscS_channel_C_sf"/>
</dbReference>
<dbReference type="HOGENOM" id="CLU_037945_1_0_2"/>
<feature type="transmembrane region" description="Helical" evidence="7">
    <location>
        <begin position="63"/>
        <end position="80"/>
    </location>
</feature>
<evidence type="ECO:0000259" key="8">
    <source>
        <dbReference type="Pfam" id="PF00924"/>
    </source>
</evidence>
<feature type="domain" description="Mechanosensitive ion channel MscS C-terminal" evidence="9">
    <location>
        <begin position="178"/>
        <end position="259"/>
    </location>
</feature>
<dbReference type="PANTHER" id="PTHR30221">
    <property type="entry name" value="SMALL-CONDUCTANCE MECHANOSENSITIVE CHANNEL"/>
    <property type="match status" value="1"/>
</dbReference>
<dbReference type="InterPro" id="IPR045275">
    <property type="entry name" value="MscS_archaea/bacteria_type"/>
</dbReference>
<dbReference type="RefSeq" id="WP_004037232.1">
    <property type="nucleotide sequence ID" value="NZ_CM001555.1"/>
</dbReference>
<organism evidence="11 12">
    <name type="scientific">Methanofollis liminatans DSM 4140</name>
    <dbReference type="NCBI Taxonomy" id="28892"/>
    <lineage>
        <taxon>Archaea</taxon>
        <taxon>Methanobacteriati</taxon>
        <taxon>Methanobacteriota</taxon>
        <taxon>Stenosarchaea group</taxon>
        <taxon>Methanomicrobia</taxon>
        <taxon>Methanomicrobiales</taxon>
        <taxon>Methanomicrobiaceae</taxon>
        <taxon>Methanofollis</taxon>
    </lineage>
</organism>
<evidence type="ECO:0000256" key="4">
    <source>
        <dbReference type="ARBA" id="ARBA00022692"/>
    </source>
</evidence>
<dbReference type="Proteomes" id="UP000005095">
    <property type="component" value="Chromosome"/>
</dbReference>
<evidence type="ECO:0000256" key="3">
    <source>
        <dbReference type="ARBA" id="ARBA00022475"/>
    </source>
</evidence>
<dbReference type="PATRIC" id="fig|28892.9.peg.249"/>
<keyword evidence="12" id="KW-1185">Reference proteome</keyword>
<dbReference type="InterPro" id="IPR011014">
    <property type="entry name" value="MscS_channel_TM-2"/>
</dbReference>
<feature type="transmembrane region" description="Helical" evidence="7">
    <location>
        <begin position="92"/>
        <end position="117"/>
    </location>
</feature>
<dbReference type="PANTHER" id="PTHR30221:SF20">
    <property type="entry name" value="SMALL-CONDUCTANCE MECHANOSENSITIVE CHANNEL"/>
    <property type="match status" value="1"/>
</dbReference>
<dbReference type="GO" id="GO:0008381">
    <property type="term" value="F:mechanosensitive monoatomic ion channel activity"/>
    <property type="evidence" value="ECO:0007669"/>
    <property type="project" value="InterPro"/>
</dbReference>
<sequence length="296" mass="32541">MNGLNFSLDAPVTSISAITWGHLIYVCLVVIAAAVVSRVLTIYLKKSLTDKIKRSQLDILMRAVKYGIAVVAFLVILPYFEVNLSGLLVAGGFASIVIGFASQSVIGNMVSGLFLIIERPVSIGDTINIGSTTGTVTDITIFSTIIKTYEGIYVRIPNETVFTSPITNYVAHVARRFEYTVGIPYAADATVAVRIIKEVIREHPLALREPGPSVYVDELGDNAVNIKVRVWAPSSDWWDVRTELLWTIKAELEKNGIEIPFPQRDVWFRNELGGRVSVREEGPSSLTPAGDRDDTI</sequence>
<dbReference type="Pfam" id="PF00924">
    <property type="entry name" value="MS_channel_2nd"/>
    <property type="match status" value="1"/>
</dbReference>
<keyword evidence="6 7" id="KW-0472">Membrane</keyword>
<feature type="domain" description="Mechanosensitive ion channel transmembrane helices 2/3" evidence="10">
    <location>
        <begin position="64"/>
        <end position="103"/>
    </location>
</feature>
<evidence type="ECO:0000256" key="7">
    <source>
        <dbReference type="SAM" id="Phobius"/>
    </source>
</evidence>
<proteinExistence type="inferred from homology"/>
<evidence type="ECO:0000256" key="6">
    <source>
        <dbReference type="ARBA" id="ARBA00023136"/>
    </source>
</evidence>
<reference evidence="11 12" key="1">
    <citation type="submission" date="2011-08" db="EMBL/GenBank/DDBJ databases">
        <title>The complete genome of Methanofollis liminatans DSM 4140.</title>
        <authorList>
            <consortium name="US DOE Joint Genome Institute (JGI-PGF)"/>
            <person name="Lucas S."/>
            <person name="Han J."/>
            <person name="Lapidus A."/>
            <person name="Bruce D."/>
            <person name="Goodwin L."/>
            <person name="Pitluck S."/>
            <person name="Peters L."/>
            <person name="Kyrpides N."/>
            <person name="Mavromatis K."/>
            <person name="Ivanova N."/>
            <person name="Mikhailova N."/>
            <person name="Lu M."/>
            <person name="Detter J.C."/>
            <person name="Tapia R."/>
            <person name="Han C."/>
            <person name="Land M."/>
            <person name="Hauser L."/>
            <person name="Markowitz V."/>
            <person name="Cheng J.-F."/>
            <person name="Hugenholtz P."/>
            <person name="Woyke T."/>
            <person name="Wu D."/>
            <person name="Spring S."/>
            <person name="Schuler E."/>
            <person name="Brambilla E."/>
            <person name="Klenk H.-P."/>
            <person name="Eisen J.A."/>
        </authorList>
    </citation>
    <scope>NUCLEOTIDE SEQUENCE [LARGE SCALE GENOMIC DNA]</scope>
    <source>
        <strain evidence="11 12">DSM 4140</strain>
    </source>
</reference>
<name>J0S6P4_9EURY</name>
<dbReference type="GO" id="GO:0005886">
    <property type="term" value="C:plasma membrane"/>
    <property type="evidence" value="ECO:0007669"/>
    <property type="project" value="UniProtKB-SubCell"/>
</dbReference>
<comment type="subcellular location">
    <subcellularLocation>
        <location evidence="1">Cell membrane</location>
        <topology evidence="1">Multi-pass membrane protein</topology>
    </subcellularLocation>
</comment>
<evidence type="ECO:0000313" key="12">
    <source>
        <dbReference type="Proteomes" id="UP000005095"/>
    </source>
</evidence>
<evidence type="ECO:0000259" key="10">
    <source>
        <dbReference type="Pfam" id="PF21088"/>
    </source>
</evidence>
<dbReference type="SUPFAM" id="SSF82689">
    <property type="entry name" value="Mechanosensitive channel protein MscS (YggB), C-terminal domain"/>
    <property type="match status" value="1"/>
</dbReference>
<keyword evidence="3" id="KW-1003">Cell membrane</keyword>
<accession>J0S6P4</accession>
<dbReference type="Pfam" id="PF21088">
    <property type="entry name" value="MS_channel_1st"/>
    <property type="match status" value="1"/>
</dbReference>
<evidence type="ECO:0000259" key="9">
    <source>
        <dbReference type="Pfam" id="PF21082"/>
    </source>
</evidence>
<evidence type="ECO:0000256" key="5">
    <source>
        <dbReference type="ARBA" id="ARBA00022989"/>
    </source>
</evidence>
<dbReference type="Pfam" id="PF21082">
    <property type="entry name" value="MS_channel_3rd"/>
    <property type="match status" value="1"/>
</dbReference>
<keyword evidence="5 7" id="KW-1133">Transmembrane helix</keyword>
<evidence type="ECO:0000256" key="1">
    <source>
        <dbReference type="ARBA" id="ARBA00004651"/>
    </source>
</evidence>
<comment type="similarity">
    <text evidence="2">Belongs to the MscS (TC 1.A.23) family.</text>
</comment>